<dbReference type="Proteomes" id="UP001055811">
    <property type="component" value="Linkage Group LG05"/>
</dbReference>
<organism evidence="1 2">
    <name type="scientific">Cichorium intybus</name>
    <name type="common">Chicory</name>
    <dbReference type="NCBI Taxonomy" id="13427"/>
    <lineage>
        <taxon>Eukaryota</taxon>
        <taxon>Viridiplantae</taxon>
        <taxon>Streptophyta</taxon>
        <taxon>Embryophyta</taxon>
        <taxon>Tracheophyta</taxon>
        <taxon>Spermatophyta</taxon>
        <taxon>Magnoliopsida</taxon>
        <taxon>eudicotyledons</taxon>
        <taxon>Gunneridae</taxon>
        <taxon>Pentapetalae</taxon>
        <taxon>asterids</taxon>
        <taxon>campanulids</taxon>
        <taxon>Asterales</taxon>
        <taxon>Asteraceae</taxon>
        <taxon>Cichorioideae</taxon>
        <taxon>Cichorieae</taxon>
        <taxon>Cichoriinae</taxon>
        <taxon>Cichorium</taxon>
    </lineage>
</organism>
<evidence type="ECO:0000313" key="2">
    <source>
        <dbReference type="Proteomes" id="UP001055811"/>
    </source>
</evidence>
<accession>A0ACB9CWM4</accession>
<dbReference type="EMBL" id="CM042013">
    <property type="protein sequence ID" value="KAI3738719.1"/>
    <property type="molecule type" value="Genomic_DNA"/>
</dbReference>
<protein>
    <submittedName>
        <fullName evidence="1">Uncharacterized protein</fullName>
    </submittedName>
</protein>
<keyword evidence="2" id="KW-1185">Reference proteome</keyword>
<reference evidence="1 2" key="2">
    <citation type="journal article" date="2022" name="Mol. Ecol. Resour.">
        <title>The genomes of chicory, endive, great burdock and yacon provide insights into Asteraceae paleo-polyploidization history and plant inulin production.</title>
        <authorList>
            <person name="Fan W."/>
            <person name="Wang S."/>
            <person name="Wang H."/>
            <person name="Wang A."/>
            <person name="Jiang F."/>
            <person name="Liu H."/>
            <person name="Zhao H."/>
            <person name="Xu D."/>
            <person name="Zhang Y."/>
        </authorList>
    </citation>
    <scope>NUCLEOTIDE SEQUENCE [LARGE SCALE GENOMIC DNA]</scope>
    <source>
        <strain evidence="2">cv. Punajuju</strain>
        <tissue evidence="1">Leaves</tissue>
    </source>
</reference>
<reference evidence="2" key="1">
    <citation type="journal article" date="2022" name="Mol. Ecol. Resour.">
        <title>The genomes of chicory, endive, great burdock and yacon provide insights into Asteraceae palaeo-polyploidization history and plant inulin production.</title>
        <authorList>
            <person name="Fan W."/>
            <person name="Wang S."/>
            <person name="Wang H."/>
            <person name="Wang A."/>
            <person name="Jiang F."/>
            <person name="Liu H."/>
            <person name="Zhao H."/>
            <person name="Xu D."/>
            <person name="Zhang Y."/>
        </authorList>
    </citation>
    <scope>NUCLEOTIDE SEQUENCE [LARGE SCALE GENOMIC DNA]</scope>
    <source>
        <strain evidence="2">cv. Punajuju</strain>
    </source>
</reference>
<name>A0ACB9CWM4_CICIN</name>
<sequence>MMINSLSPTHQPSINNYDTIDATELLRNQRSGTISPSTIFLQAARFYCFLVMIVRSTIAMVEKEGMVLKNKKPYRSEIFCLRIQMNKENKGFKDLPPEDAFANSVLCNLVLHLEIMNFLG</sequence>
<evidence type="ECO:0000313" key="1">
    <source>
        <dbReference type="EMBL" id="KAI3738719.1"/>
    </source>
</evidence>
<proteinExistence type="predicted"/>
<comment type="caution">
    <text evidence="1">The sequence shown here is derived from an EMBL/GenBank/DDBJ whole genome shotgun (WGS) entry which is preliminary data.</text>
</comment>
<gene>
    <name evidence="1" type="ORF">L2E82_28830</name>
</gene>